<feature type="transmembrane region" description="Helical" evidence="6">
    <location>
        <begin position="215"/>
        <end position="230"/>
    </location>
</feature>
<comment type="caution">
    <text evidence="8">The sequence shown here is derived from an EMBL/GenBank/DDBJ whole genome shotgun (WGS) entry which is preliminary data.</text>
</comment>
<dbReference type="EMBL" id="ADBJ01000049">
    <property type="protein sequence ID" value="EFA76197.1"/>
    <property type="molecule type" value="Genomic_DNA"/>
</dbReference>
<keyword evidence="3 6" id="KW-1133">Transmembrane helix</keyword>
<evidence type="ECO:0000256" key="1">
    <source>
        <dbReference type="ARBA" id="ARBA00004141"/>
    </source>
</evidence>
<dbReference type="RefSeq" id="XP_020428330.1">
    <property type="nucleotide sequence ID" value="XM_020581190.1"/>
</dbReference>
<reference evidence="8 9" key="1">
    <citation type="journal article" date="2011" name="Genome Res.">
        <title>Phylogeny-wide analysis of social amoeba genomes highlights ancient origins for complex intercellular communication.</title>
        <authorList>
            <person name="Heidel A.J."/>
            <person name="Lawal H.M."/>
            <person name="Felder M."/>
            <person name="Schilde C."/>
            <person name="Helps N.R."/>
            <person name="Tunggal B."/>
            <person name="Rivero F."/>
            <person name="John U."/>
            <person name="Schleicher M."/>
            <person name="Eichinger L."/>
            <person name="Platzer M."/>
            <person name="Noegel A.A."/>
            <person name="Schaap P."/>
            <person name="Gloeckner G."/>
        </authorList>
    </citation>
    <scope>NUCLEOTIDE SEQUENCE [LARGE SCALE GENOMIC DNA]</scope>
    <source>
        <strain evidence="9">ATCC 26659 / Pp 5 / PN500</strain>
    </source>
</reference>
<dbReference type="InParanoid" id="D3BR11"/>
<dbReference type="Pfam" id="PF00916">
    <property type="entry name" value="Sulfate_transp"/>
    <property type="match status" value="1"/>
</dbReference>
<keyword evidence="9" id="KW-1185">Reference proteome</keyword>
<dbReference type="InterPro" id="IPR036513">
    <property type="entry name" value="STAS_dom_sf"/>
</dbReference>
<dbReference type="SUPFAM" id="SSF52091">
    <property type="entry name" value="SpoIIaa-like"/>
    <property type="match status" value="1"/>
</dbReference>
<dbReference type="FunCoup" id="D3BR11">
    <property type="interactions" value="25"/>
</dbReference>
<feature type="compositionally biased region" description="Low complexity" evidence="5">
    <location>
        <begin position="110"/>
        <end position="122"/>
    </location>
</feature>
<dbReference type="InterPro" id="IPR002645">
    <property type="entry name" value="STAS_dom"/>
</dbReference>
<feature type="transmembrane region" description="Helical" evidence="6">
    <location>
        <begin position="431"/>
        <end position="447"/>
    </location>
</feature>
<accession>D3BR11</accession>
<feature type="transmembrane region" description="Helical" evidence="6">
    <location>
        <begin position="324"/>
        <end position="345"/>
    </location>
</feature>
<feature type="compositionally biased region" description="Low complexity" evidence="5">
    <location>
        <begin position="9"/>
        <end position="34"/>
    </location>
</feature>
<dbReference type="Proteomes" id="UP000001396">
    <property type="component" value="Unassembled WGS sequence"/>
</dbReference>
<feature type="transmembrane region" description="Helical" evidence="6">
    <location>
        <begin position="568"/>
        <end position="586"/>
    </location>
</feature>
<evidence type="ECO:0000259" key="7">
    <source>
        <dbReference type="PROSITE" id="PS50801"/>
    </source>
</evidence>
<feature type="region of interest" description="Disordered" evidence="5">
    <location>
        <begin position="1"/>
        <end position="76"/>
    </location>
</feature>
<evidence type="ECO:0000256" key="6">
    <source>
        <dbReference type="SAM" id="Phobius"/>
    </source>
</evidence>
<organism evidence="8 9">
    <name type="scientific">Heterostelium pallidum (strain ATCC 26659 / Pp 5 / PN500)</name>
    <name type="common">Cellular slime mold</name>
    <name type="synonym">Polysphondylium pallidum</name>
    <dbReference type="NCBI Taxonomy" id="670386"/>
    <lineage>
        <taxon>Eukaryota</taxon>
        <taxon>Amoebozoa</taxon>
        <taxon>Evosea</taxon>
        <taxon>Eumycetozoa</taxon>
        <taxon>Dictyostelia</taxon>
        <taxon>Acytosteliales</taxon>
        <taxon>Acytosteliaceae</taxon>
        <taxon>Heterostelium</taxon>
    </lineage>
</organism>
<dbReference type="InterPro" id="IPR001902">
    <property type="entry name" value="SLC26A/SulP_fam"/>
</dbReference>
<feature type="transmembrane region" description="Helical" evidence="6">
    <location>
        <begin position="292"/>
        <end position="312"/>
    </location>
</feature>
<evidence type="ECO:0000256" key="5">
    <source>
        <dbReference type="SAM" id="MobiDB-lite"/>
    </source>
</evidence>
<gene>
    <name evidence="8" type="ORF">PPL_10414</name>
</gene>
<dbReference type="PANTHER" id="PTHR11814">
    <property type="entry name" value="SULFATE TRANSPORTER"/>
    <property type="match status" value="1"/>
</dbReference>
<dbReference type="Gene3D" id="3.30.750.24">
    <property type="entry name" value="STAS domain"/>
    <property type="match status" value="1"/>
</dbReference>
<dbReference type="AlphaFoldDB" id="D3BR11"/>
<dbReference type="OMA" id="PALYWIP"/>
<evidence type="ECO:0000256" key="4">
    <source>
        <dbReference type="ARBA" id="ARBA00023136"/>
    </source>
</evidence>
<dbReference type="GeneID" id="31365883"/>
<evidence type="ECO:0000313" key="8">
    <source>
        <dbReference type="EMBL" id="EFA76197.1"/>
    </source>
</evidence>
<dbReference type="NCBIfam" id="TIGR00815">
    <property type="entry name" value="sulP"/>
    <property type="match status" value="1"/>
</dbReference>
<evidence type="ECO:0000256" key="3">
    <source>
        <dbReference type="ARBA" id="ARBA00022989"/>
    </source>
</evidence>
<comment type="subcellular location">
    <subcellularLocation>
        <location evidence="1">Membrane</location>
        <topology evidence="1">Multi-pass membrane protein</topology>
    </subcellularLocation>
</comment>
<protein>
    <submittedName>
        <fullName evidence="8">Sulfate transporter 4.1</fullName>
    </submittedName>
</protein>
<dbReference type="STRING" id="670386.D3BR11"/>
<keyword evidence="4 6" id="KW-0472">Membrane</keyword>
<proteinExistence type="predicted"/>
<evidence type="ECO:0000256" key="2">
    <source>
        <dbReference type="ARBA" id="ARBA00022692"/>
    </source>
</evidence>
<feature type="transmembrane region" description="Helical" evidence="6">
    <location>
        <begin position="623"/>
        <end position="653"/>
    </location>
</feature>
<dbReference type="GO" id="GO:0055085">
    <property type="term" value="P:transmembrane transport"/>
    <property type="evidence" value="ECO:0007669"/>
    <property type="project" value="InterPro"/>
</dbReference>
<feature type="region of interest" description="Disordered" evidence="5">
    <location>
        <begin position="110"/>
        <end position="142"/>
    </location>
</feature>
<dbReference type="Pfam" id="PF01740">
    <property type="entry name" value="STAS"/>
    <property type="match status" value="1"/>
</dbReference>
<feature type="domain" description="STAS" evidence="7">
    <location>
        <begin position="677"/>
        <end position="819"/>
    </location>
</feature>
<feature type="transmembrane region" description="Helical" evidence="6">
    <location>
        <begin position="528"/>
        <end position="547"/>
    </location>
</feature>
<feature type="transmembrane region" description="Helical" evidence="6">
    <location>
        <begin position="488"/>
        <end position="508"/>
    </location>
</feature>
<dbReference type="InterPro" id="IPR011547">
    <property type="entry name" value="SLC26A/SulP_dom"/>
</dbReference>
<feature type="transmembrane region" description="Helical" evidence="6">
    <location>
        <begin position="242"/>
        <end position="262"/>
    </location>
</feature>
<feature type="transmembrane region" description="Helical" evidence="6">
    <location>
        <begin position="402"/>
        <end position="419"/>
    </location>
</feature>
<sequence>MSNKNNKYSSLNDSGGSQNDNNNNNSSSSNSNGLKNTVILVNDQPLSPNTQQQQQTGRHNHDGADSTSLLTRSREFDQESLLAKEREVSESMDLYYVPPSKLNQSLRISQPTSPYYSSVSSPKVIGSGGRQKMPTSSVPPVDLDSAIEMDEIRTDGSSNAFTDHSTLKYASGADHDPTPHSFTPTLVGNNDDDIFMSTIRQIRQFKFEKKHKKRFIHYLLGLLPIVSWLPKYNIKNNLRGDIIAGLTVGVMLIPQGMAYAMVAELPSVYGLYSSIVPIFVYCIFGTSRELSMGPFAIISLLVLETVNGEVGIDNHDMERRVTVSILLAFVCGVYQIIFGLLRFGFVANFLSDPVKTGFISGCAIIISSSQIKHIFGIYSGIQSSNFLPLLLIRYLIEIKRTNWWSVLIAFAGIAFLFAIKKVNSRYKLKLPGPLLIVVILTFISWVFDLEKRAHISTVGVIPSNFPSPTFPTIRTTEGYPESGNWFNVVVRITPGALVLVLVGFISSVSVSTKIAEKEQYPIDANQELLALGMSDFIGSFFLSFPIGASLSRTAVNLQSGAKSQISGFITAVIIIFSLFFLTRVIMFLPRSILASIVVVAVADLIEVKIALDLWKVHRRDLMLYLISFLSTIFLGILQGIMIGIVCSLLLIIYKSAYPPFAELGRLPGTELYKNIKRVPQAETFKGIKVVRIDGSIYFANTQYIKKKLRQYEPTKKSDRFELSDSETDLADVDGLVTVDIDGNPTKGAIIIDCSSMNDIDSTGLRMLREFVEEFKHRQLVIYYASIKGYIRDLLKKGGVVDTLGANHFFWTVNDAVEHHLYLMRQGRRNFLSNSSTLTSPLMASSKSVETEEQQQIEIDQIVKN</sequence>
<dbReference type="PROSITE" id="PS50801">
    <property type="entry name" value="STAS"/>
    <property type="match status" value="1"/>
</dbReference>
<keyword evidence="2 6" id="KW-0812">Transmembrane</keyword>
<feature type="transmembrane region" description="Helical" evidence="6">
    <location>
        <begin position="592"/>
        <end position="611"/>
    </location>
</feature>
<dbReference type="CDD" id="cd07042">
    <property type="entry name" value="STAS_SulP_like_sulfate_transporter"/>
    <property type="match status" value="1"/>
</dbReference>
<name>D3BR11_HETP5</name>
<feature type="transmembrane region" description="Helical" evidence="6">
    <location>
        <begin position="269"/>
        <end position="286"/>
    </location>
</feature>
<evidence type="ECO:0000313" key="9">
    <source>
        <dbReference type="Proteomes" id="UP000001396"/>
    </source>
</evidence>
<dbReference type="GO" id="GO:0016020">
    <property type="term" value="C:membrane"/>
    <property type="evidence" value="ECO:0007669"/>
    <property type="project" value="UniProtKB-SubCell"/>
</dbReference>